<dbReference type="EMBL" id="FQWL01000003">
    <property type="protein sequence ID" value="SHG71457.1"/>
    <property type="molecule type" value="Genomic_DNA"/>
</dbReference>
<dbReference type="InterPro" id="IPR051172">
    <property type="entry name" value="Chlamydia_OmcB"/>
</dbReference>
<feature type="region of interest" description="Disordered" evidence="1">
    <location>
        <begin position="3004"/>
        <end position="3041"/>
    </location>
</feature>
<dbReference type="RefSeq" id="WP_073180098.1">
    <property type="nucleotide sequence ID" value="NZ_FQWL01000003.1"/>
</dbReference>
<feature type="domain" description="DUF11" evidence="3">
    <location>
        <begin position="1427"/>
        <end position="1542"/>
    </location>
</feature>
<feature type="domain" description="DUF11" evidence="3">
    <location>
        <begin position="2516"/>
        <end position="2624"/>
    </location>
</feature>
<feature type="domain" description="DUF11" evidence="3">
    <location>
        <begin position="1697"/>
        <end position="1814"/>
    </location>
</feature>
<accession>A0A1M5M2C7</accession>
<feature type="domain" description="DUF11" evidence="3">
    <location>
        <begin position="1571"/>
        <end position="1676"/>
    </location>
</feature>
<feature type="region of interest" description="Disordered" evidence="1">
    <location>
        <begin position="2873"/>
        <end position="2902"/>
    </location>
</feature>
<feature type="compositionally biased region" description="Low complexity" evidence="1">
    <location>
        <begin position="2873"/>
        <end position="2885"/>
    </location>
</feature>
<evidence type="ECO:0000313" key="4">
    <source>
        <dbReference type="EMBL" id="SHG71457.1"/>
    </source>
</evidence>
<dbReference type="InterPro" id="IPR013783">
    <property type="entry name" value="Ig-like_fold"/>
</dbReference>
<dbReference type="PANTHER" id="PTHR34819:SF3">
    <property type="entry name" value="CELL SURFACE PROTEIN"/>
    <property type="match status" value="1"/>
</dbReference>
<feature type="domain" description="DUF11" evidence="3">
    <location>
        <begin position="3031"/>
        <end position="3140"/>
    </location>
</feature>
<feature type="compositionally biased region" description="Low complexity" evidence="1">
    <location>
        <begin position="2080"/>
        <end position="2091"/>
    </location>
</feature>
<dbReference type="Pfam" id="PF22352">
    <property type="entry name" value="K319L-like_PKD"/>
    <property type="match status" value="1"/>
</dbReference>
<evidence type="ECO:0000313" key="5">
    <source>
        <dbReference type="Proteomes" id="UP000184532"/>
    </source>
</evidence>
<feature type="compositionally biased region" description="Polar residues" evidence="1">
    <location>
        <begin position="2886"/>
        <end position="2902"/>
    </location>
</feature>
<protein>
    <submittedName>
        <fullName evidence="4">Conserved repeat domain-containing protein/gliding motility-associated C-terminal domain-containing protein</fullName>
    </submittedName>
</protein>
<feature type="region of interest" description="Disordered" evidence="1">
    <location>
        <begin position="2216"/>
        <end position="2237"/>
    </location>
</feature>
<feature type="domain" description="DUF11" evidence="3">
    <location>
        <begin position="2112"/>
        <end position="2229"/>
    </location>
</feature>
<feature type="domain" description="DUF11" evidence="3">
    <location>
        <begin position="2773"/>
        <end position="2885"/>
    </location>
</feature>
<feature type="domain" description="DUF11" evidence="3">
    <location>
        <begin position="2385"/>
        <end position="2493"/>
    </location>
</feature>
<feature type="domain" description="DUF11" evidence="3">
    <location>
        <begin position="3160"/>
        <end position="3274"/>
    </location>
</feature>
<dbReference type="InterPro" id="IPR001434">
    <property type="entry name" value="OmcB-like_DUF11"/>
</dbReference>
<feature type="compositionally biased region" description="Acidic residues" evidence="1">
    <location>
        <begin position="2092"/>
        <end position="2103"/>
    </location>
</feature>
<feature type="compositionally biased region" description="Polar residues" evidence="1">
    <location>
        <begin position="1663"/>
        <end position="1675"/>
    </location>
</feature>
<evidence type="ECO:0000256" key="2">
    <source>
        <dbReference type="SAM" id="SignalP"/>
    </source>
</evidence>
<dbReference type="Pfam" id="PF01345">
    <property type="entry name" value="DUF11"/>
    <property type="match status" value="15"/>
</dbReference>
<dbReference type="Pfam" id="PF13585">
    <property type="entry name" value="CHU_C"/>
    <property type="match status" value="1"/>
</dbReference>
<dbReference type="Proteomes" id="UP000184532">
    <property type="component" value="Unassembled WGS sequence"/>
</dbReference>
<feature type="region of interest" description="Disordered" evidence="1">
    <location>
        <begin position="2080"/>
        <end position="2105"/>
    </location>
</feature>
<keyword evidence="2" id="KW-0732">Signal</keyword>
<feature type="domain" description="DUF11" evidence="3">
    <location>
        <begin position="2248"/>
        <end position="2365"/>
    </location>
</feature>
<dbReference type="InterPro" id="IPR047589">
    <property type="entry name" value="DUF11_rpt"/>
</dbReference>
<feature type="compositionally biased region" description="Acidic residues" evidence="1">
    <location>
        <begin position="1814"/>
        <end position="1825"/>
    </location>
</feature>
<evidence type="ECO:0000259" key="3">
    <source>
        <dbReference type="Pfam" id="PF01345"/>
    </source>
</evidence>
<dbReference type="InterPro" id="IPR026341">
    <property type="entry name" value="T9SS_type_B"/>
</dbReference>
<feature type="compositionally biased region" description="Acidic residues" evidence="1">
    <location>
        <begin position="2219"/>
        <end position="2237"/>
    </location>
</feature>
<feature type="domain" description="DUF11" evidence="3">
    <location>
        <begin position="1977"/>
        <end position="2092"/>
    </location>
</feature>
<feature type="domain" description="DUF11" evidence="3">
    <location>
        <begin position="1835"/>
        <end position="1945"/>
    </location>
</feature>
<feature type="domain" description="DUF11" evidence="3">
    <location>
        <begin position="2903"/>
        <end position="3013"/>
    </location>
</feature>
<feature type="compositionally biased region" description="Acidic residues" evidence="1">
    <location>
        <begin position="1676"/>
        <end position="1686"/>
    </location>
</feature>
<feature type="region of interest" description="Disordered" evidence="1">
    <location>
        <begin position="1803"/>
        <end position="1825"/>
    </location>
</feature>
<gene>
    <name evidence="4" type="ORF">SAMN04488116_2226</name>
</gene>
<proteinExistence type="predicted"/>
<name>A0A1M5M2C7_9FLAO</name>
<organism evidence="4 5">
    <name type="scientific">Flagellimonas flava</name>
    <dbReference type="NCBI Taxonomy" id="570519"/>
    <lineage>
        <taxon>Bacteria</taxon>
        <taxon>Pseudomonadati</taxon>
        <taxon>Bacteroidota</taxon>
        <taxon>Flavobacteriia</taxon>
        <taxon>Flavobacteriales</taxon>
        <taxon>Flavobacteriaceae</taxon>
        <taxon>Flagellimonas</taxon>
    </lineage>
</organism>
<dbReference type="OrthoDB" id="9805017at2"/>
<feature type="signal peptide" evidence="2">
    <location>
        <begin position="1"/>
        <end position="29"/>
    </location>
</feature>
<keyword evidence="5" id="KW-1185">Reference proteome</keyword>
<reference evidence="5" key="1">
    <citation type="submission" date="2016-11" db="EMBL/GenBank/DDBJ databases">
        <authorList>
            <person name="Varghese N."/>
            <person name="Submissions S."/>
        </authorList>
    </citation>
    <scope>NUCLEOTIDE SEQUENCE [LARGE SCALE GENOMIC DNA]</scope>
    <source>
        <strain evidence="5">DSM 22638</strain>
    </source>
</reference>
<dbReference type="STRING" id="570519.SAMN04488116_2226"/>
<feature type="domain" description="DUF11" evidence="3">
    <location>
        <begin position="2644"/>
        <end position="2757"/>
    </location>
</feature>
<feature type="region of interest" description="Disordered" evidence="1">
    <location>
        <begin position="1663"/>
        <end position="1691"/>
    </location>
</feature>
<feature type="compositionally biased region" description="Polar residues" evidence="1">
    <location>
        <begin position="3021"/>
        <end position="3041"/>
    </location>
</feature>
<sequence>MNILLTSPRKKSIFSFLFFVLLAFQSNYAQNCSVNAGIPETVCENVTAYTLSGSSSGLVQTGPTWSQVGGPSVIIVDPANLNTVVNGLVGGNTYTFRLSGVCTDGTPLLQDVDITVQPITTSNAGTDIVSCPDNTGSISTSANTPLNAGESGLWSIVGANNAGVTINSPSSPTTTLTLAETSAGNTTLQWTITGPEYAPGQSCESSSTITVTNNGGQAIVSAGGNQSLDNCYSVTQSTNMAASFGGNNVNGQVGTWSFVSGPSTPAIANVNSNNTGVSNLIEGVYTFRWSVDGPCVTGEDTMTITVAEATQDITTASIQNDNIRFCDAGITTVTLVGSVPLFTDETATWTQVSGPVAGVNILTPNSSTTQITGLDGSSTYQFAYTIENSTTLCTDVATATVRYSTNPVSITANGGSDIVATCGVTSVDIPFTTTGNGSNTYSIINGPSGSALVNPATSTNTGGTPLNIDFDVEGTYTVLFTRSLSGSIQTGCDVATDVINVTVALTPTAANAGTDQTLACNVNATDITGNTVTIGNSLWSQVSGPNSATIATPYAQTTNVSNLIPGTYVFQYAISGGNSCAPSQEDTVEIVVSSDAAVATTAGPDQTVCYGAPIQLNGNVPPSTNLEGTWTVDSAPAGATIVFEDENDPNTLVSGLADPSETYVFRWTIANPGNPTCPNPGTDTVTINTNTTQGPTLANAGVDQCLSTGTVSVSLDGNEPAADEIGTWTAIPATGIAFDDPNQFDTNATISIEQSYVLTWTLTKVTPGCQVTTDEVEITIGPDAAANAGPDQTACQSVFIMDATGSVGSGGFWTQISGPGGYSIDDVNSPTAQLTFLFSGQYVFEWTATNGSCSSDTDQVILNVGIPPTTATVTSANETICSSTTITLDGNPFNSDIESGYWTLLSGAPNTPTFSDVNDPNAMISGMVSGTYTFRWTIAGDSNCPTSFVDKTVDVFVPADAGADMELCNVQNFLLEATFGSTGTWTQIAGPGVGVTPGTPATITQNPVGSNVAEVSNIVLGSFYIFEFTTNYPGATGCGNTSDQVRVESSGLPTVLPDAGPDQLLCLGDLAIANQTTLAGNTPPDDVDEATWSFTEQPAGSTAVITDILNPTSTITGLTVPGTYILEWNFESGFCFNTSDVVRIEVYDAPSSADAGPDQNNACQLEAQLNAVTPTSGTGTWTLTIDPSGGAAVIDNPNSPTSTLSNITATGTYELTWTVAHNGITFVDSPSACDPSTDTVNITFPADAPSTADAGPDQEFCGATQTNMVATAIAVGTGTWTQTAGPGVGGTPGTPANIVTPNSETTLIDALEAGTYEFTWTVVNGGCTFDDTMEVVNYADPISTDAGPDQSLNQFATVVLAADAPIAGTGTWTQVSGPTTVGFVNENDRNTEVFGANSGVYVFEWTVSNGTCTPVSDTVQVSLVGIDLELTKSVLPTSANPGDTVTFTIDVFNNDAASSADATGVSVRDVLPNGYSLVPGTVSNGGIYNVGDLSISWSGLSILNGNTTSLTFDATVNASGNYLNAAEITANDIFDFDSTVNNGLAGEDDQDTAEVSINTSDLRLRKRIASGSSSTPDVGDTVVFELTVFNTGPDTATNITLEDVVPSGYTVTTVNDGGNLSGGVITWNIASLSGGNTTVTYEVTVNAPTGAVNEYLNTAQITAVDQQDPDSTPNNDDGDQSEDDEASVSISVPETTDIELEILVSDTSPNVGDVVTFTLNLSNLEGVDATGISVVSTIPSGYGNITAIDNGGVYSAGAGTITWSGLDVDLGTNSTILTFQATVLEPTGAAGEYTHTAEVTASDQFDVDSTSNNDDGDQSEDDEDSISITVPAVSDLSISKSVIVGTTTPNVGDAITFELIVSNAGPDNATGIAIEDVLPTGFTLNSVNGGGSAAANTASWAGLFVPSGGNIALTYVATVNAPTGAVGEYANAAQITASDQFDPDSDPTSGFGVDDLTDAVADDDEITLTLAPQQANVSVTKSVSNATPNVGEEVTFTIQVDNAGPSAATNVSLADAIPNGYTIAGGSVSNGGIFNLGGSEVLWDLATVPLAGITLTYNATVNAPTGTVGEYLNTVEVTASDQFDSNSSPNNDDGDQSEDDEDNASVVPQASDLSLAKDINGTSSATPNVGDTVTFELTVTNAGPSTATNIVVEDIVPLGYTLQTINNGGTDIAGTFLSWTIASLPVGSTTVSYEVTVNAPTATSDEYLNTAEIASADQFDADSDSGNDDGDQSEDDEDFFITTPQVTDLEIELLASNPTPDVGDVVTFTVNISNSGPNPGTGVSIENLVPSGFGSITAISNGGTFSFITDILTWTGLNVPVGTNTVALTFNATVQSPTGTAGEFTHIAEVTLSDQFDSDSTPNNDDGDQSEDDETAITVAPEQADLSLTKIVVDNDINPNVGEEISFEITVSNAGPNDATNVVVQDVLPSGFNYVLYSATAGTYDDASGQWQVGTVANGTNETLIIDVLVNSTGDYTNVAQITASDGFDIDSTPSNGVGAEDDQDEVVIAPVAVADLSITKDVSNTSPDVNTNVVFTLTVSNSGPSDATNIVVTDVLPSGYTYVSDDGTGAYVNGTGLWTVGNLVNGSLSTLNITATVNPTGDYNNVAEITAVDQPDSDSTPNNGLLTEDDQDDIAISPNPLVDISVTKTADDLTPNVGDPIVFTVTVQNDGPNDATNVVVTDFLASGYAFVSAVPSTGVYEPLNGSWTVGNLANAASETLVITATVLANGDYTNIAELTDLTETDVDSVPANNDDTEDDQQTIEPVPVLVSDLVLRKSVDILSPLVGEEVIFNISITNNGPSDVTGVEVLDLLPSGYTYVSNNRTAGVYTPGTGIWELNGVIPNGTTETMNIVATVNAAGDYFNVTEVFSSSNLDPNSTPNNNNVFENDQDSAGTTPIPSSDLSLTKTVDNPIPDVGSNVTFTITLTNDGLSDATGIVVSDALPSGYTYVSDDSGGTYDQASGLWNVGALISTNSIALNVIAQVNPTGNYNNVAEVIAVIQDDPDSVPGNNDPSEDDQTEQSTTPRSVSDVSVTKTADNLSPSTGDQIVFTITVNNAGPNDASGIVIEDMLASGFSFITANASIGTYDQNTGSWDVGSLTNGNSASLQITAQVLASGDYRNTAELIAMDTFDPDSTPNNNLSSEDDQDTIVVLPNGLADLELTKVVDNATPNVGDVVEFTINVTNNGFSDATGVEITDLLPSGYNYQSHITTAGVYNATTGLWNLNGPIFNSSTETLVVLATVNTPTGAADEYLNVAQITASDLADPDSDPNQGLDVDDLSDGGMDDDEAVAMVTPQTTDISIVKTVDNASPNIGGQVIFTIVVTNQGSVDATNVGIEELLPSGYRLITAQTSDGIYDEVSGFWELPTVSALGSANLQLTVEVLDIDDYINTASLAFVDQLDTNSSNDSDQAEVSPSCLTVYNEFSPNGDGVNEFFKIDCISRYPNNVLQVYNRWGNIVYEQRSYNNDWDGTSNGRATVQKGDLLPVGTYYYVLDLGDGSEPRTDWLYINR</sequence>
<dbReference type="Gene3D" id="2.60.40.1170">
    <property type="entry name" value="Mu homology domain, subdomain B"/>
    <property type="match status" value="1"/>
</dbReference>
<feature type="domain" description="DUF11" evidence="3">
    <location>
        <begin position="3301"/>
        <end position="3415"/>
    </location>
</feature>
<feature type="chain" id="PRO_5012477381" evidence="2">
    <location>
        <begin position="30"/>
        <end position="3512"/>
    </location>
</feature>
<dbReference type="Gene3D" id="2.60.40.3080">
    <property type="match status" value="3"/>
</dbReference>
<dbReference type="NCBIfam" id="TIGR04131">
    <property type="entry name" value="Bac_Flav_CTERM"/>
    <property type="match status" value="1"/>
</dbReference>
<evidence type="ECO:0000256" key="1">
    <source>
        <dbReference type="SAM" id="MobiDB-lite"/>
    </source>
</evidence>
<dbReference type="Gene3D" id="2.60.40.10">
    <property type="entry name" value="Immunoglobulins"/>
    <property type="match status" value="13"/>
</dbReference>
<dbReference type="PANTHER" id="PTHR34819">
    <property type="entry name" value="LARGE CYSTEINE-RICH PERIPLASMIC PROTEIN OMCB"/>
    <property type="match status" value="1"/>
</dbReference>
<dbReference type="NCBIfam" id="TIGR01451">
    <property type="entry name" value="B_ant_repeat"/>
    <property type="match status" value="15"/>
</dbReference>